<organism evidence="2 3">
    <name type="scientific">Lithospermum erythrorhizon</name>
    <name type="common">Purple gromwell</name>
    <name type="synonym">Lithospermum officinale var. erythrorhizon</name>
    <dbReference type="NCBI Taxonomy" id="34254"/>
    <lineage>
        <taxon>Eukaryota</taxon>
        <taxon>Viridiplantae</taxon>
        <taxon>Streptophyta</taxon>
        <taxon>Embryophyta</taxon>
        <taxon>Tracheophyta</taxon>
        <taxon>Spermatophyta</taxon>
        <taxon>Magnoliopsida</taxon>
        <taxon>eudicotyledons</taxon>
        <taxon>Gunneridae</taxon>
        <taxon>Pentapetalae</taxon>
        <taxon>asterids</taxon>
        <taxon>lamiids</taxon>
        <taxon>Boraginales</taxon>
        <taxon>Boraginaceae</taxon>
        <taxon>Boraginoideae</taxon>
        <taxon>Lithospermeae</taxon>
        <taxon>Lithospermum</taxon>
    </lineage>
</organism>
<dbReference type="AlphaFoldDB" id="A0AAV3NVL9"/>
<gene>
    <name evidence="2" type="ORF">LIER_04100</name>
</gene>
<reference evidence="2 3" key="1">
    <citation type="submission" date="2024-01" db="EMBL/GenBank/DDBJ databases">
        <title>The complete chloroplast genome sequence of Lithospermum erythrorhizon: insights into the phylogenetic relationship among Boraginaceae species and the maternal lineages of purple gromwells.</title>
        <authorList>
            <person name="Okada T."/>
            <person name="Watanabe K."/>
        </authorList>
    </citation>
    <scope>NUCLEOTIDE SEQUENCE [LARGE SCALE GENOMIC DNA]</scope>
</reference>
<evidence type="ECO:0000256" key="1">
    <source>
        <dbReference type="SAM" id="MobiDB-lite"/>
    </source>
</evidence>
<sequence>MQGQREGSLRIPPRDPLAPGPQWPNAHRPRRRIRRSKEGLTRSLGGPVPDAKRLMRSSTGAHHGWLFDRVMGRKTRTQSHARRGNKVSFDREAYVRSDSGCLKAQTLLQGLSSGGHREPTPVANLGEPSRSRLIVKWVVKLNEFDHRYEYQGSSTG</sequence>
<comment type="caution">
    <text evidence="2">The sequence shown here is derived from an EMBL/GenBank/DDBJ whole genome shotgun (WGS) entry which is preliminary data.</text>
</comment>
<accession>A0AAV3NVL9</accession>
<dbReference type="Proteomes" id="UP001454036">
    <property type="component" value="Unassembled WGS sequence"/>
</dbReference>
<protein>
    <submittedName>
        <fullName evidence="2">Uncharacterized protein</fullName>
    </submittedName>
</protein>
<proteinExistence type="predicted"/>
<name>A0AAV3NVL9_LITER</name>
<evidence type="ECO:0000313" key="3">
    <source>
        <dbReference type="Proteomes" id="UP001454036"/>
    </source>
</evidence>
<feature type="region of interest" description="Disordered" evidence="1">
    <location>
        <begin position="1"/>
        <end position="59"/>
    </location>
</feature>
<evidence type="ECO:0000313" key="2">
    <source>
        <dbReference type="EMBL" id="GAA0143407.1"/>
    </source>
</evidence>
<keyword evidence="3" id="KW-1185">Reference proteome</keyword>
<dbReference type="EMBL" id="BAABME010000514">
    <property type="protein sequence ID" value="GAA0143407.1"/>
    <property type="molecule type" value="Genomic_DNA"/>
</dbReference>